<dbReference type="InterPro" id="IPR011711">
    <property type="entry name" value="GntR_C"/>
</dbReference>
<dbReference type="PANTHER" id="PTHR43537:SF24">
    <property type="entry name" value="GLUCONATE OPERON TRANSCRIPTIONAL REPRESSOR"/>
    <property type="match status" value="1"/>
</dbReference>
<reference evidence="6 7" key="1">
    <citation type="submission" date="2021-05" db="EMBL/GenBank/DDBJ databases">
        <title>Direct Submission.</title>
        <authorList>
            <person name="Li K."/>
            <person name="Gao J."/>
        </authorList>
    </citation>
    <scope>NUCLEOTIDE SEQUENCE [LARGE SCALE GENOMIC DNA]</scope>
    <source>
        <strain evidence="6 7">Mg02</strain>
    </source>
</reference>
<evidence type="ECO:0000256" key="2">
    <source>
        <dbReference type="ARBA" id="ARBA00023125"/>
    </source>
</evidence>
<dbReference type="InterPro" id="IPR036390">
    <property type="entry name" value="WH_DNA-bd_sf"/>
</dbReference>
<dbReference type="Proteomes" id="UP000676079">
    <property type="component" value="Chromosome"/>
</dbReference>
<keyword evidence="1" id="KW-0805">Transcription regulation</keyword>
<dbReference type="InterPro" id="IPR036388">
    <property type="entry name" value="WH-like_DNA-bd_sf"/>
</dbReference>
<accession>A0ABX8BFL7</accession>
<dbReference type="PANTHER" id="PTHR43537">
    <property type="entry name" value="TRANSCRIPTIONAL REGULATOR, GNTR FAMILY"/>
    <property type="match status" value="1"/>
</dbReference>
<evidence type="ECO:0000256" key="3">
    <source>
        <dbReference type="ARBA" id="ARBA00023163"/>
    </source>
</evidence>
<dbReference type="InterPro" id="IPR008920">
    <property type="entry name" value="TF_FadR/GntR_C"/>
</dbReference>
<dbReference type="Pfam" id="PF07729">
    <property type="entry name" value="FCD"/>
    <property type="match status" value="1"/>
</dbReference>
<evidence type="ECO:0000259" key="4">
    <source>
        <dbReference type="SMART" id="SM00345"/>
    </source>
</evidence>
<organism evidence="6 7">
    <name type="scientific">Nocardiopsis changdeensis</name>
    <dbReference type="NCBI Taxonomy" id="2831969"/>
    <lineage>
        <taxon>Bacteria</taxon>
        <taxon>Bacillati</taxon>
        <taxon>Actinomycetota</taxon>
        <taxon>Actinomycetes</taxon>
        <taxon>Streptosporangiales</taxon>
        <taxon>Nocardiopsidaceae</taxon>
        <taxon>Nocardiopsis</taxon>
    </lineage>
</organism>
<dbReference type="SUPFAM" id="SSF48008">
    <property type="entry name" value="GntR ligand-binding domain-like"/>
    <property type="match status" value="1"/>
</dbReference>
<dbReference type="Gene3D" id="1.20.120.530">
    <property type="entry name" value="GntR ligand-binding domain-like"/>
    <property type="match status" value="1"/>
</dbReference>
<gene>
    <name evidence="6" type="ORF">KGD84_16380</name>
</gene>
<dbReference type="Gene3D" id="1.10.10.10">
    <property type="entry name" value="Winged helix-like DNA-binding domain superfamily/Winged helix DNA-binding domain"/>
    <property type="match status" value="1"/>
</dbReference>
<keyword evidence="7" id="KW-1185">Reference proteome</keyword>
<evidence type="ECO:0000313" key="7">
    <source>
        <dbReference type="Proteomes" id="UP000676079"/>
    </source>
</evidence>
<dbReference type="SUPFAM" id="SSF46785">
    <property type="entry name" value="Winged helix' DNA-binding domain"/>
    <property type="match status" value="1"/>
</dbReference>
<keyword evidence="3" id="KW-0804">Transcription</keyword>
<evidence type="ECO:0000256" key="1">
    <source>
        <dbReference type="ARBA" id="ARBA00023015"/>
    </source>
</evidence>
<evidence type="ECO:0000259" key="5">
    <source>
        <dbReference type="SMART" id="SM00895"/>
    </source>
</evidence>
<feature type="domain" description="GntR C-terminal" evidence="5">
    <location>
        <begin position="81"/>
        <end position="208"/>
    </location>
</feature>
<dbReference type="RefSeq" id="WP_220561322.1">
    <property type="nucleotide sequence ID" value="NZ_CP074133.1"/>
</dbReference>
<dbReference type="SMART" id="SM00895">
    <property type="entry name" value="FCD"/>
    <property type="match status" value="1"/>
</dbReference>
<protein>
    <submittedName>
        <fullName evidence="6">GntR family transcriptional regulator</fullName>
    </submittedName>
</protein>
<name>A0ABX8BFL7_9ACTN</name>
<keyword evidence="2" id="KW-0238">DNA-binding</keyword>
<dbReference type="InterPro" id="IPR000524">
    <property type="entry name" value="Tscrpt_reg_HTH_GntR"/>
</dbReference>
<sequence>MRRARRRGLAHEAADRIRESILQGTVPPGAPLREVDLATRLDVSRGSVREGLALLERDGLVVSEWHRGARVIELTPTDVDEVYTVRGALERLAAHRAAARVTDARLAELSGLVDALDRALSDDTDAVELLRLDLGFHDLLYEIAANTRLAGAWQALRSPVHLFQLTRIRHCHPHYRRDSVEEHRALVDLLRRREADAAAACAEAHVAASRDALIAMLDTRPSGTGDGLDRLT</sequence>
<dbReference type="SMART" id="SM00345">
    <property type="entry name" value="HTH_GNTR"/>
    <property type="match status" value="1"/>
</dbReference>
<dbReference type="Pfam" id="PF00392">
    <property type="entry name" value="GntR"/>
    <property type="match status" value="1"/>
</dbReference>
<proteinExistence type="predicted"/>
<dbReference type="CDD" id="cd07377">
    <property type="entry name" value="WHTH_GntR"/>
    <property type="match status" value="1"/>
</dbReference>
<evidence type="ECO:0000313" key="6">
    <source>
        <dbReference type="EMBL" id="QUX20129.1"/>
    </source>
</evidence>
<dbReference type="EMBL" id="CP074133">
    <property type="protein sequence ID" value="QUX20129.1"/>
    <property type="molecule type" value="Genomic_DNA"/>
</dbReference>
<feature type="domain" description="HTH gntR-type" evidence="4">
    <location>
        <begin position="13"/>
        <end position="71"/>
    </location>
</feature>